<evidence type="ECO:0000313" key="2">
    <source>
        <dbReference type="EMBL" id="CDQ97688.1"/>
    </source>
</evidence>
<dbReference type="PaxDb" id="8022-A0A060Z0T2"/>
<feature type="region of interest" description="Disordered" evidence="1">
    <location>
        <begin position="89"/>
        <end position="129"/>
    </location>
</feature>
<name>A0A060Z0T2_ONCMY</name>
<dbReference type="Proteomes" id="UP000193380">
    <property type="component" value="Unassembled WGS sequence"/>
</dbReference>
<evidence type="ECO:0000313" key="3">
    <source>
        <dbReference type="Proteomes" id="UP000193380"/>
    </source>
</evidence>
<protein>
    <submittedName>
        <fullName evidence="2">Uncharacterized protein</fullName>
    </submittedName>
</protein>
<reference evidence="2" key="1">
    <citation type="journal article" date="2014" name="Nat. Commun.">
        <title>The rainbow trout genome provides novel insights into evolution after whole-genome duplication in vertebrates.</title>
        <authorList>
            <person name="Berthelot C."/>
            <person name="Brunet F."/>
            <person name="Chalopin D."/>
            <person name="Juanchich A."/>
            <person name="Bernard M."/>
            <person name="Noel B."/>
            <person name="Bento P."/>
            <person name="Da Silva C."/>
            <person name="Labadie K."/>
            <person name="Alberti A."/>
            <person name="Aury J.M."/>
            <person name="Louis A."/>
            <person name="Dehais P."/>
            <person name="Bardou P."/>
            <person name="Montfort J."/>
            <person name="Klopp C."/>
            <person name="Cabau C."/>
            <person name="Gaspin C."/>
            <person name="Thorgaard G.H."/>
            <person name="Boussaha M."/>
            <person name="Quillet E."/>
            <person name="Guyomard R."/>
            <person name="Galiana D."/>
            <person name="Bobe J."/>
            <person name="Volff J.N."/>
            <person name="Genet C."/>
            <person name="Wincker P."/>
            <person name="Jaillon O."/>
            <person name="Roest Crollius H."/>
            <person name="Guiguen Y."/>
        </authorList>
    </citation>
    <scope>NUCLEOTIDE SEQUENCE [LARGE SCALE GENOMIC DNA]</scope>
</reference>
<reference evidence="2" key="2">
    <citation type="submission" date="2014-03" db="EMBL/GenBank/DDBJ databases">
        <authorList>
            <person name="Genoscope - CEA"/>
        </authorList>
    </citation>
    <scope>NUCLEOTIDE SEQUENCE</scope>
</reference>
<sequence length="163" mass="18300">MSVFQETVCRLRECVEEAQASSKQGTRDTAAAQHSLRELRLELASTQASHRESMELVRALLTHSWLSRVVRLQVYVVSCPACSRGAPSCQRREGARRRGPGSWLQSSTDYVLPADTGRGEREGSTHQHFHSSSWQLTNNHSFHCQYPITTDLVLDLTLPTANH</sequence>
<proteinExistence type="predicted"/>
<dbReference type="EMBL" id="FR932476">
    <property type="protein sequence ID" value="CDQ97688.1"/>
    <property type="molecule type" value="Genomic_DNA"/>
</dbReference>
<accession>A0A060Z0T2</accession>
<dbReference type="AlphaFoldDB" id="A0A060Z0T2"/>
<gene>
    <name evidence="2" type="ORF">GSONMT00028581001</name>
</gene>
<evidence type="ECO:0000256" key="1">
    <source>
        <dbReference type="SAM" id="MobiDB-lite"/>
    </source>
</evidence>
<organism evidence="2 3">
    <name type="scientific">Oncorhynchus mykiss</name>
    <name type="common">Rainbow trout</name>
    <name type="synonym">Salmo gairdneri</name>
    <dbReference type="NCBI Taxonomy" id="8022"/>
    <lineage>
        <taxon>Eukaryota</taxon>
        <taxon>Metazoa</taxon>
        <taxon>Chordata</taxon>
        <taxon>Craniata</taxon>
        <taxon>Vertebrata</taxon>
        <taxon>Euteleostomi</taxon>
        <taxon>Actinopterygii</taxon>
        <taxon>Neopterygii</taxon>
        <taxon>Teleostei</taxon>
        <taxon>Protacanthopterygii</taxon>
        <taxon>Salmoniformes</taxon>
        <taxon>Salmonidae</taxon>
        <taxon>Salmoninae</taxon>
        <taxon>Oncorhynchus</taxon>
    </lineage>
</organism>